<dbReference type="Proteomes" id="UP000489600">
    <property type="component" value="Unassembled WGS sequence"/>
</dbReference>
<keyword evidence="2" id="KW-1185">Reference proteome</keyword>
<sequence>MFAGSCVQAIEIDMSRNQKRSFQKALEQEYGCQLCIGPCTTRGEMFLWL</sequence>
<proteinExistence type="predicted"/>
<dbReference type="EMBL" id="CABITT030000007">
    <property type="protein sequence ID" value="VVB11117.1"/>
    <property type="molecule type" value="Genomic_DNA"/>
</dbReference>
<gene>
    <name evidence="1" type="ORF">ANE_LOCUS21561</name>
</gene>
<name>A0A565CBR9_9BRAS</name>
<accession>A0A565CBR9</accession>
<evidence type="ECO:0000313" key="2">
    <source>
        <dbReference type="Proteomes" id="UP000489600"/>
    </source>
</evidence>
<comment type="caution">
    <text evidence="1">The sequence shown here is derived from an EMBL/GenBank/DDBJ whole genome shotgun (WGS) entry which is preliminary data.</text>
</comment>
<dbReference type="AlphaFoldDB" id="A0A565CBR9"/>
<reference evidence="1" key="1">
    <citation type="submission" date="2019-07" db="EMBL/GenBank/DDBJ databases">
        <authorList>
            <person name="Dittberner H."/>
        </authorList>
    </citation>
    <scope>NUCLEOTIDE SEQUENCE [LARGE SCALE GENOMIC DNA]</scope>
</reference>
<protein>
    <submittedName>
        <fullName evidence="1">Uncharacterized protein</fullName>
    </submittedName>
</protein>
<evidence type="ECO:0000313" key="1">
    <source>
        <dbReference type="EMBL" id="VVB11117.1"/>
    </source>
</evidence>
<organism evidence="1 2">
    <name type="scientific">Arabis nemorensis</name>
    <dbReference type="NCBI Taxonomy" id="586526"/>
    <lineage>
        <taxon>Eukaryota</taxon>
        <taxon>Viridiplantae</taxon>
        <taxon>Streptophyta</taxon>
        <taxon>Embryophyta</taxon>
        <taxon>Tracheophyta</taxon>
        <taxon>Spermatophyta</taxon>
        <taxon>Magnoliopsida</taxon>
        <taxon>eudicotyledons</taxon>
        <taxon>Gunneridae</taxon>
        <taxon>Pentapetalae</taxon>
        <taxon>rosids</taxon>
        <taxon>malvids</taxon>
        <taxon>Brassicales</taxon>
        <taxon>Brassicaceae</taxon>
        <taxon>Arabideae</taxon>
        <taxon>Arabis</taxon>
    </lineage>
</organism>